<feature type="compositionally biased region" description="Basic and acidic residues" evidence="4">
    <location>
        <begin position="1"/>
        <end position="15"/>
    </location>
</feature>
<name>A0ABT9RN44_9ACTN</name>
<protein>
    <submittedName>
        <fullName evidence="5">Dienelactone hydrolase</fullName>
    </submittedName>
</protein>
<keyword evidence="6" id="KW-1185">Reference proteome</keyword>
<dbReference type="Proteomes" id="UP001230426">
    <property type="component" value="Unassembled WGS sequence"/>
</dbReference>
<feature type="region of interest" description="Disordered" evidence="4">
    <location>
        <begin position="67"/>
        <end position="128"/>
    </location>
</feature>
<gene>
    <name evidence="5" type="ORF">J2S55_009001</name>
</gene>
<sequence length="458" mass="48438">MRRVTEPEGAARRYDGGVPTLPAGEGEAAAVTGPSGRGEPRRRNPVLRGGVVAVAGLLAFAGSASLAPAPASSASGSPSTASAAPGSAPAPASAASSAAPSRTPFLPEPTGSHPVGTTSLYLKDTSRPDPWVPTVKARELMVSLWYPAESPGRRRAQYMTPKESELLLKEGKITGVPLEVLSRTRTNAFTDVKPAGRKRGLPLVVLSPGFTKPRSTLTALAEDLASRGYVVAGIDHTYENVATTFPDGRVTTCVPCEGDHDPSLFTKLSKGRAADVSFVIDQLTGPRPRWKGASLIDPSRIAMAGHSAGGASTIAAMVKDSRLRAGIDIDGTTPTGILDSRLSRPFMFLGKPATYTPGAGGPADTWERDWKLLTGWKRWLLLTGAAHESFTDIMPLADQLGIDSGAELSGVRSLEITRRYVRAFFDLHLLKRAQPLLDKPSARYPEVKLCAPETKTCE</sequence>
<comment type="caution">
    <text evidence="5">The sequence shown here is derived from an EMBL/GenBank/DDBJ whole genome shotgun (WGS) entry which is preliminary data.</text>
</comment>
<feature type="compositionally biased region" description="Low complexity" evidence="4">
    <location>
        <begin position="67"/>
        <end position="101"/>
    </location>
</feature>
<evidence type="ECO:0000256" key="3">
    <source>
        <dbReference type="ARBA" id="ARBA00023098"/>
    </source>
</evidence>
<dbReference type="GO" id="GO:0016787">
    <property type="term" value="F:hydrolase activity"/>
    <property type="evidence" value="ECO:0007669"/>
    <property type="project" value="UniProtKB-KW"/>
</dbReference>
<proteinExistence type="predicted"/>
<dbReference type="PANTHER" id="PTHR10272">
    <property type="entry name" value="PLATELET-ACTIVATING FACTOR ACETYLHYDROLASE"/>
    <property type="match status" value="1"/>
</dbReference>
<organism evidence="5 6">
    <name type="scientific">Streptosporangium brasiliense</name>
    <dbReference type="NCBI Taxonomy" id="47480"/>
    <lineage>
        <taxon>Bacteria</taxon>
        <taxon>Bacillati</taxon>
        <taxon>Actinomycetota</taxon>
        <taxon>Actinomycetes</taxon>
        <taxon>Streptosporangiales</taxon>
        <taxon>Streptosporangiaceae</taxon>
        <taxon>Streptosporangium</taxon>
    </lineage>
</organism>
<evidence type="ECO:0000256" key="2">
    <source>
        <dbReference type="ARBA" id="ARBA00022963"/>
    </source>
</evidence>
<feature type="region of interest" description="Disordered" evidence="4">
    <location>
        <begin position="1"/>
        <end position="44"/>
    </location>
</feature>
<reference evidence="5 6" key="1">
    <citation type="submission" date="2023-07" db="EMBL/GenBank/DDBJ databases">
        <title>Sequencing the genomes of 1000 actinobacteria strains.</title>
        <authorList>
            <person name="Klenk H.-P."/>
        </authorList>
    </citation>
    <scope>NUCLEOTIDE SEQUENCE [LARGE SCALE GENOMIC DNA]</scope>
    <source>
        <strain evidence="5 6">DSM 44109</strain>
    </source>
</reference>
<keyword evidence="1 5" id="KW-0378">Hydrolase</keyword>
<dbReference type="SUPFAM" id="SSF53474">
    <property type="entry name" value="alpha/beta-Hydrolases"/>
    <property type="match status" value="1"/>
</dbReference>
<accession>A0ABT9RN44</accession>
<keyword evidence="3" id="KW-0443">Lipid metabolism</keyword>
<dbReference type="Gene3D" id="3.40.50.1820">
    <property type="entry name" value="alpha/beta hydrolase"/>
    <property type="match status" value="1"/>
</dbReference>
<evidence type="ECO:0000313" key="6">
    <source>
        <dbReference type="Proteomes" id="UP001230426"/>
    </source>
</evidence>
<dbReference type="RefSeq" id="WP_306873997.1">
    <property type="nucleotide sequence ID" value="NZ_JAUSRB010000002.1"/>
</dbReference>
<dbReference type="PANTHER" id="PTHR10272:SF0">
    <property type="entry name" value="PLATELET-ACTIVATING FACTOR ACETYLHYDROLASE"/>
    <property type="match status" value="1"/>
</dbReference>
<dbReference type="EMBL" id="JAUSRB010000002">
    <property type="protein sequence ID" value="MDP9869735.1"/>
    <property type="molecule type" value="Genomic_DNA"/>
</dbReference>
<dbReference type="Pfam" id="PF03403">
    <property type="entry name" value="PAF-AH_p_II"/>
    <property type="match status" value="2"/>
</dbReference>
<evidence type="ECO:0000256" key="1">
    <source>
        <dbReference type="ARBA" id="ARBA00022801"/>
    </source>
</evidence>
<evidence type="ECO:0000256" key="4">
    <source>
        <dbReference type="SAM" id="MobiDB-lite"/>
    </source>
</evidence>
<dbReference type="InterPro" id="IPR029058">
    <property type="entry name" value="AB_hydrolase_fold"/>
</dbReference>
<keyword evidence="2" id="KW-0442">Lipid degradation</keyword>
<evidence type="ECO:0000313" key="5">
    <source>
        <dbReference type="EMBL" id="MDP9869735.1"/>
    </source>
</evidence>